<sequence length="166" mass="19120">RDGNGTIDERRRAQQKSLADQVGLWLMHIVGRLAKDIKRVKALVIEQGAQNWINDRGLKDWKVQTEDLDNDENTPKNVIVTNSSGFYSIDGYRVVEPKQRFMLSQYYGKYPTKLARADHNYGSCMGHSVDETMEGRIKLFVENNNQLSQDWLHSFGKVISLVFMLL</sequence>
<name>A0A5J4U606_9EUKA</name>
<reference evidence="1 2" key="1">
    <citation type="submission" date="2019-03" db="EMBL/GenBank/DDBJ databases">
        <title>Single cell metagenomics reveals metabolic interactions within the superorganism composed of flagellate Streblomastix strix and complex community of Bacteroidetes bacteria on its surface.</title>
        <authorList>
            <person name="Treitli S.C."/>
            <person name="Kolisko M."/>
            <person name="Husnik F."/>
            <person name="Keeling P."/>
            <person name="Hampl V."/>
        </authorList>
    </citation>
    <scope>NUCLEOTIDE SEQUENCE [LARGE SCALE GENOMIC DNA]</scope>
    <source>
        <strain evidence="1">ST1C</strain>
    </source>
</reference>
<comment type="caution">
    <text evidence="1">The sequence shown here is derived from an EMBL/GenBank/DDBJ whole genome shotgun (WGS) entry which is preliminary data.</text>
</comment>
<proteinExistence type="predicted"/>
<gene>
    <name evidence="1" type="ORF">EZS28_038823</name>
</gene>
<feature type="non-terminal residue" evidence="1">
    <location>
        <position position="1"/>
    </location>
</feature>
<organism evidence="1 2">
    <name type="scientific">Streblomastix strix</name>
    <dbReference type="NCBI Taxonomy" id="222440"/>
    <lineage>
        <taxon>Eukaryota</taxon>
        <taxon>Metamonada</taxon>
        <taxon>Preaxostyla</taxon>
        <taxon>Oxymonadida</taxon>
        <taxon>Streblomastigidae</taxon>
        <taxon>Streblomastix</taxon>
    </lineage>
</organism>
<evidence type="ECO:0000313" key="1">
    <source>
        <dbReference type="EMBL" id="KAA6365650.1"/>
    </source>
</evidence>
<dbReference type="AlphaFoldDB" id="A0A5J4U606"/>
<evidence type="ECO:0000313" key="2">
    <source>
        <dbReference type="Proteomes" id="UP000324800"/>
    </source>
</evidence>
<protein>
    <submittedName>
        <fullName evidence="1">Uncharacterized protein</fullName>
    </submittedName>
</protein>
<dbReference type="Proteomes" id="UP000324800">
    <property type="component" value="Unassembled WGS sequence"/>
</dbReference>
<dbReference type="EMBL" id="SNRW01020246">
    <property type="protein sequence ID" value="KAA6365650.1"/>
    <property type="molecule type" value="Genomic_DNA"/>
</dbReference>
<accession>A0A5J4U606</accession>